<sequence length="48" mass="5470">MWCPKGVSRKAVDLNKNRFRISTIVDKKTLTPEDNREEASVSSLSFSQ</sequence>
<protein>
    <submittedName>
        <fullName evidence="1">Uncharacterized protein</fullName>
    </submittedName>
</protein>
<accession>A0A8S5PBL0</accession>
<name>A0A8S5PBL0_9CAUD</name>
<proteinExistence type="predicted"/>
<dbReference type="EMBL" id="BK015381">
    <property type="protein sequence ID" value="DAE03997.1"/>
    <property type="molecule type" value="Genomic_DNA"/>
</dbReference>
<organism evidence="1">
    <name type="scientific">Siphoviridae sp. ctCeQ13</name>
    <dbReference type="NCBI Taxonomy" id="2825380"/>
    <lineage>
        <taxon>Viruses</taxon>
        <taxon>Duplodnaviria</taxon>
        <taxon>Heunggongvirae</taxon>
        <taxon>Uroviricota</taxon>
        <taxon>Caudoviricetes</taxon>
    </lineage>
</organism>
<reference evidence="1" key="1">
    <citation type="journal article" date="2021" name="Proc. Natl. Acad. Sci. U.S.A.">
        <title>A Catalog of Tens of Thousands of Viruses from Human Metagenomes Reveals Hidden Associations with Chronic Diseases.</title>
        <authorList>
            <person name="Tisza M.J."/>
            <person name="Buck C.B."/>
        </authorList>
    </citation>
    <scope>NUCLEOTIDE SEQUENCE</scope>
    <source>
        <strain evidence="1">CtCeQ13</strain>
    </source>
</reference>
<evidence type="ECO:0000313" key="1">
    <source>
        <dbReference type="EMBL" id="DAE03997.1"/>
    </source>
</evidence>